<keyword evidence="4" id="KW-0547">Nucleotide-binding</keyword>
<dbReference type="GO" id="GO:0005524">
    <property type="term" value="F:ATP binding"/>
    <property type="evidence" value="ECO:0007669"/>
    <property type="project" value="UniProtKB-KW"/>
</dbReference>
<evidence type="ECO:0000256" key="5">
    <source>
        <dbReference type="ARBA" id="ARBA00022777"/>
    </source>
</evidence>
<dbReference type="PANTHER" id="PTHR24058:SF22">
    <property type="entry name" value="DUAL SPECIFICITY TYROSINE-PHOSPHORYLATION-REGULATED KINASE 4"/>
    <property type="match status" value="1"/>
</dbReference>
<sequence>MIKMTKYFYFRNHLCIAMELLSINLYELIKANDFVGFSTALIRRFTSQMLLSLSFMRHHRIVHCDLKPENVLLCHPTKSALKIIDFSSSCLEHEKVYTYIQSRYYRSPEVILGMNYHMAIDMWSLGCILAELYTGRPIFPGENEQEQLSRIMEVLGTPTRNLSTAAPGRNSFSIPTGSLVR</sequence>
<comment type="similarity">
    <text evidence="1">Belongs to the protein kinase superfamily. CMGC Ser/Thr protein kinase family. MNB/DYRK subfamily.</text>
</comment>
<keyword evidence="5 8" id="KW-0418">Kinase</keyword>
<evidence type="ECO:0000256" key="2">
    <source>
        <dbReference type="ARBA" id="ARBA00022527"/>
    </source>
</evidence>
<keyword evidence="3" id="KW-0808">Transferase</keyword>
<evidence type="ECO:0000259" key="7">
    <source>
        <dbReference type="PROSITE" id="PS50011"/>
    </source>
</evidence>
<keyword evidence="6" id="KW-0067">ATP-binding</keyword>
<evidence type="ECO:0000313" key="9">
    <source>
        <dbReference type="Proteomes" id="UP001221757"/>
    </source>
</evidence>
<reference evidence="8" key="1">
    <citation type="submission" date="2023-03" db="EMBL/GenBank/DDBJ databases">
        <title>Massive genome expansion in bonnet fungi (Mycena s.s.) driven by repeated elements and novel gene families across ecological guilds.</title>
        <authorList>
            <consortium name="Lawrence Berkeley National Laboratory"/>
            <person name="Harder C.B."/>
            <person name="Miyauchi S."/>
            <person name="Viragh M."/>
            <person name="Kuo A."/>
            <person name="Thoen E."/>
            <person name="Andreopoulos B."/>
            <person name="Lu D."/>
            <person name="Skrede I."/>
            <person name="Drula E."/>
            <person name="Henrissat B."/>
            <person name="Morin E."/>
            <person name="Kohler A."/>
            <person name="Barry K."/>
            <person name="LaButti K."/>
            <person name="Morin E."/>
            <person name="Salamov A."/>
            <person name="Lipzen A."/>
            <person name="Mereny Z."/>
            <person name="Hegedus B."/>
            <person name="Baldrian P."/>
            <person name="Stursova M."/>
            <person name="Weitz H."/>
            <person name="Taylor A."/>
            <person name="Grigoriev I.V."/>
            <person name="Nagy L.G."/>
            <person name="Martin F."/>
            <person name="Kauserud H."/>
        </authorList>
    </citation>
    <scope>NUCLEOTIDE SEQUENCE</scope>
    <source>
        <strain evidence="8">CBHHK067</strain>
    </source>
</reference>
<organism evidence="8 9">
    <name type="scientific">Mycena rosella</name>
    <name type="common">Pink bonnet</name>
    <name type="synonym">Agaricus rosellus</name>
    <dbReference type="NCBI Taxonomy" id="1033263"/>
    <lineage>
        <taxon>Eukaryota</taxon>
        <taxon>Fungi</taxon>
        <taxon>Dikarya</taxon>
        <taxon>Basidiomycota</taxon>
        <taxon>Agaricomycotina</taxon>
        <taxon>Agaricomycetes</taxon>
        <taxon>Agaricomycetidae</taxon>
        <taxon>Agaricales</taxon>
        <taxon>Marasmiineae</taxon>
        <taxon>Mycenaceae</taxon>
        <taxon>Mycena</taxon>
    </lineage>
</organism>
<dbReference type="PANTHER" id="PTHR24058">
    <property type="entry name" value="DUAL SPECIFICITY PROTEIN KINASE"/>
    <property type="match status" value="1"/>
</dbReference>
<evidence type="ECO:0000313" key="8">
    <source>
        <dbReference type="EMBL" id="KAJ7670976.1"/>
    </source>
</evidence>
<dbReference type="InterPro" id="IPR000719">
    <property type="entry name" value="Prot_kinase_dom"/>
</dbReference>
<accession>A0AAD7CZ92</accession>
<evidence type="ECO:0000256" key="3">
    <source>
        <dbReference type="ARBA" id="ARBA00022679"/>
    </source>
</evidence>
<dbReference type="GO" id="GO:0004674">
    <property type="term" value="F:protein serine/threonine kinase activity"/>
    <property type="evidence" value="ECO:0007669"/>
    <property type="project" value="UniProtKB-KW"/>
</dbReference>
<dbReference type="Proteomes" id="UP001221757">
    <property type="component" value="Unassembled WGS sequence"/>
</dbReference>
<gene>
    <name evidence="8" type="ORF">B0H17DRAFT_197957</name>
</gene>
<dbReference type="Gene3D" id="1.10.510.10">
    <property type="entry name" value="Transferase(Phosphotransferase) domain 1"/>
    <property type="match status" value="1"/>
</dbReference>
<dbReference type="GO" id="GO:0005856">
    <property type="term" value="C:cytoskeleton"/>
    <property type="evidence" value="ECO:0007669"/>
    <property type="project" value="TreeGrafter"/>
</dbReference>
<keyword evidence="2" id="KW-0723">Serine/threonine-protein kinase</keyword>
<feature type="domain" description="Protein kinase" evidence="7">
    <location>
        <begin position="1"/>
        <end position="181"/>
    </location>
</feature>
<dbReference type="PROSITE" id="PS50011">
    <property type="entry name" value="PROTEIN_KINASE_DOM"/>
    <property type="match status" value="1"/>
</dbReference>
<dbReference type="EMBL" id="JARKIE010000178">
    <property type="protein sequence ID" value="KAJ7670976.1"/>
    <property type="molecule type" value="Genomic_DNA"/>
</dbReference>
<keyword evidence="9" id="KW-1185">Reference proteome</keyword>
<dbReference type="Pfam" id="PF00069">
    <property type="entry name" value="Pkinase"/>
    <property type="match status" value="1"/>
</dbReference>
<dbReference type="SUPFAM" id="SSF56112">
    <property type="entry name" value="Protein kinase-like (PK-like)"/>
    <property type="match status" value="1"/>
</dbReference>
<dbReference type="InterPro" id="IPR008271">
    <property type="entry name" value="Ser/Thr_kinase_AS"/>
</dbReference>
<evidence type="ECO:0000256" key="1">
    <source>
        <dbReference type="ARBA" id="ARBA00008867"/>
    </source>
</evidence>
<evidence type="ECO:0000256" key="6">
    <source>
        <dbReference type="ARBA" id="ARBA00022840"/>
    </source>
</evidence>
<comment type="caution">
    <text evidence="8">The sequence shown here is derived from an EMBL/GenBank/DDBJ whole genome shotgun (WGS) entry which is preliminary data.</text>
</comment>
<dbReference type="SMART" id="SM00220">
    <property type="entry name" value="S_TKc"/>
    <property type="match status" value="1"/>
</dbReference>
<protein>
    <submittedName>
        <fullName evidence="8">Kinase-like domain-containing protein</fullName>
    </submittedName>
</protein>
<dbReference type="AlphaFoldDB" id="A0AAD7CZ92"/>
<dbReference type="GO" id="GO:0005737">
    <property type="term" value="C:cytoplasm"/>
    <property type="evidence" value="ECO:0007669"/>
    <property type="project" value="TreeGrafter"/>
</dbReference>
<proteinExistence type="inferred from homology"/>
<dbReference type="InterPro" id="IPR050494">
    <property type="entry name" value="Ser_Thr_dual-spec_kinase"/>
</dbReference>
<evidence type="ECO:0000256" key="4">
    <source>
        <dbReference type="ARBA" id="ARBA00022741"/>
    </source>
</evidence>
<dbReference type="PROSITE" id="PS00108">
    <property type="entry name" value="PROTEIN_KINASE_ST"/>
    <property type="match status" value="1"/>
</dbReference>
<name>A0AAD7CZ92_MYCRO</name>
<dbReference type="InterPro" id="IPR011009">
    <property type="entry name" value="Kinase-like_dom_sf"/>
</dbReference>